<dbReference type="STRING" id="588602.SAMN04487991_3491"/>
<dbReference type="CDD" id="cd03216">
    <property type="entry name" value="ABC_Carb_Monos_I"/>
    <property type="match status" value="1"/>
</dbReference>
<dbReference type="Proteomes" id="UP000199630">
    <property type="component" value="Unassembled WGS sequence"/>
</dbReference>
<name>A0A1I3VTN1_9RHOB</name>
<gene>
    <name evidence="7" type="ORF">SAMN04487991_3491</name>
</gene>
<evidence type="ECO:0000256" key="4">
    <source>
        <dbReference type="ARBA" id="ARBA00022741"/>
    </source>
</evidence>
<dbReference type="PANTHER" id="PTHR43790:SF9">
    <property type="entry name" value="GALACTOFURANOSE TRANSPORTER ATP-BINDING PROTEIN YTFR"/>
    <property type="match status" value="1"/>
</dbReference>
<reference evidence="8" key="1">
    <citation type="submission" date="2016-10" db="EMBL/GenBank/DDBJ databases">
        <authorList>
            <person name="Varghese N."/>
            <person name="Submissions S."/>
        </authorList>
    </citation>
    <scope>NUCLEOTIDE SEQUENCE [LARGE SCALE GENOMIC DNA]</scope>
    <source>
        <strain evidence="8">DSM 26471</strain>
    </source>
</reference>
<evidence type="ECO:0000259" key="6">
    <source>
        <dbReference type="PROSITE" id="PS50893"/>
    </source>
</evidence>
<keyword evidence="2 7" id="KW-0762">Sugar transport</keyword>
<dbReference type="InterPro" id="IPR003593">
    <property type="entry name" value="AAA+_ATPase"/>
</dbReference>
<keyword evidence="1" id="KW-0813">Transport</keyword>
<keyword evidence="8" id="KW-1185">Reference proteome</keyword>
<evidence type="ECO:0000313" key="7">
    <source>
        <dbReference type="EMBL" id="SFJ97501.1"/>
    </source>
</evidence>
<proteinExistence type="predicted"/>
<dbReference type="Gene3D" id="3.40.50.300">
    <property type="entry name" value="P-loop containing nucleotide triphosphate hydrolases"/>
    <property type="match status" value="2"/>
</dbReference>
<organism evidence="7 8">
    <name type="scientific">Celeribacter neptunius</name>
    <dbReference type="NCBI Taxonomy" id="588602"/>
    <lineage>
        <taxon>Bacteria</taxon>
        <taxon>Pseudomonadati</taxon>
        <taxon>Pseudomonadota</taxon>
        <taxon>Alphaproteobacteria</taxon>
        <taxon>Rhodobacterales</taxon>
        <taxon>Roseobacteraceae</taxon>
        <taxon>Celeribacter</taxon>
    </lineage>
</organism>
<dbReference type="SMART" id="SM00382">
    <property type="entry name" value="AAA"/>
    <property type="match status" value="2"/>
</dbReference>
<evidence type="ECO:0000256" key="5">
    <source>
        <dbReference type="ARBA" id="ARBA00022840"/>
    </source>
</evidence>
<dbReference type="OrthoDB" id="9805029at2"/>
<keyword evidence="5 7" id="KW-0067">ATP-binding</keyword>
<dbReference type="InterPro" id="IPR003439">
    <property type="entry name" value="ABC_transporter-like_ATP-bd"/>
</dbReference>
<dbReference type="Pfam" id="PF00005">
    <property type="entry name" value="ABC_tran"/>
    <property type="match status" value="2"/>
</dbReference>
<sequence length="537" mass="57339">MSAPSVHKAAAIRLTGIDKRFGAVHANRAIDLSVAPGSIHGLLGENGAGKSTLMKILFGMIHADEGRVEIDGTPVAFRSSAEALSAGIGMVQQHFSLIPAFSVVENLIMGRARGSVLSRLTRKLDLKAAAERAQELSDRFGFGIDPLAKVATLSVGARQKVEILKALWGGARTLVLDEPTAALSPPEADELYAVLHRLRSEGTTIVLISHKMPEIMHLCDRVTVLRDGAVVGEAELAGQALDEPAVRQPIEAALVNMMIGRDKPELPERAPLEGPVILDIRGLTDGTRLGPIDLKVHGGEIVAVVGVEGNGQSELVELLMGLRKARDGMIGIDNHNVVDWPTQRRLDAGLAHISEDRHATGVADTMSLIDNASIGFVDGAPFSGSPLSLSQKQRRIFTEVLIEQHKVRTPSPDLPMASLSGGNQQKLVVGRELARAPRLMIAAQPTRGLDIGSTVAVQDALLRLRAEGNAVLLLSLDLNEVFAIADRLVVLRKGRIVGTMQSADFDIDQIGRWMSGAVEHVATKPEETDPQTLEAAS</sequence>
<evidence type="ECO:0000256" key="2">
    <source>
        <dbReference type="ARBA" id="ARBA00022597"/>
    </source>
</evidence>
<dbReference type="PANTHER" id="PTHR43790">
    <property type="entry name" value="CARBOHYDRATE TRANSPORT ATP-BINDING PROTEIN MG119-RELATED"/>
    <property type="match status" value="1"/>
</dbReference>
<dbReference type="EMBL" id="FORH01000007">
    <property type="protein sequence ID" value="SFJ97501.1"/>
    <property type="molecule type" value="Genomic_DNA"/>
</dbReference>
<dbReference type="InterPro" id="IPR050107">
    <property type="entry name" value="ABC_carbohydrate_import_ATPase"/>
</dbReference>
<protein>
    <submittedName>
        <fullName evidence="7">Simple sugar transport system ATP-binding protein</fullName>
    </submittedName>
</protein>
<dbReference type="GO" id="GO:0016887">
    <property type="term" value="F:ATP hydrolysis activity"/>
    <property type="evidence" value="ECO:0007669"/>
    <property type="project" value="InterPro"/>
</dbReference>
<dbReference type="RefSeq" id="WP_090061980.1">
    <property type="nucleotide sequence ID" value="NZ_FORH01000007.1"/>
</dbReference>
<evidence type="ECO:0000256" key="3">
    <source>
        <dbReference type="ARBA" id="ARBA00022737"/>
    </source>
</evidence>
<feature type="domain" description="ABC transporter" evidence="6">
    <location>
        <begin position="272"/>
        <end position="518"/>
    </location>
</feature>
<dbReference type="PROSITE" id="PS00211">
    <property type="entry name" value="ABC_TRANSPORTER_1"/>
    <property type="match status" value="1"/>
</dbReference>
<dbReference type="SUPFAM" id="SSF52540">
    <property type="entry name" value="P-loop containing nucleoside triphosphate hydrolases"/>
    <property type="match status" value="2"/>
</dbReference>
<evidence type="ECO:0000313" key="8">
    <source>
        <dbReference type="Proteomes" id="UP000199630"/>
    </source>
</evidence>
<dbReference type="InterPro" id="IPR017871">
    <property type="entry name" value="ABC_transporter-like_CS"/>
</dbReference>
<dbReference type="CDD" id="cd03215">
    <property type="entry name" value="ABC_Carb_Monos_II"/>
    <property type="match status" value="1"/>
</dbReference>
<dbReference type="InterPro" id="IPR027417">
    <property type="entry name" value="P-loop_NTPase"/>
</dbReference>
<accession>A0A1I3VTN1</accession>
<dbReference type="PROSITE" id="PS50893">
    <property type="entry name" value="ABC_TRANSPORTER_2"/>
    <property type="match status" value="2"/>
</dbReference>
<keyword evidence="4" id="KW-0547">Nucleotide-binding</keyword>
<dbReference type="AlphaFoldDB" id="A0A1I3VTN1"/>
<keyword evidence="3" id="KW-0677">Repeat</keyword>
<feature type="domain" description="ABC transporter" evidence="6">
    <location>
        <begin position="12"/>
        <end position="252"/>
    </location>
</feature>
<evidence type="ECO:0000256" key="1">
    <source>
        <dbReference type="ARBA" id="ARBA00022448"/>
    </source>
</evidence>
<dbReference type="GO" id="GO:0005524">
    <property type="term" value="F:ATP binding"/>
    <property type="evidence" value="ECO:0007669"/>
    <property type="project" value="UniProtKB-KW"/>
</dbReference>